<feature type="compositionally biased region" description="Basic and acidic residues" evidence="1">
    <location>
        <begin position="68"/>
        <end position="85"/>
    </location>
</feature>
<dbReference type="InterPro" id="IPR036249">
    <property type="entry name" value="Thioredoxin-like_sf"/>
</dbReference>
<dbReference type="OrthoDB" id="338622at2759"/>
<dbReference type="VEuPathDB" id="AmoebaDB:NfTy_076720"/>
<evidence type="ECO:0000313" key="3">
    <source>
        <dbReference type="EMBL" id="KAF0974839.1"/>
    </source>
</evidence>
<keyword evidence="4" id="KW-1185">Reference proteome</keyword>
<name>A0A6A5BPI9_NAEFO</name>
<proteinExistence type="predicted"/>
<dbReference type="RefSeq" id="XP_044559552.1">
    <property type="nucleotide sequence ID" value="XM_044709935.1"/>
</dbReference>
<dbReference type="GO" id="GO:0016209">
    <property type="term" value="F:antioxidant activity"/>
    <property type="evidence" value="ECO:0007669"/>
    <property type="project" value="InterPro"/>
</dbReference>
<dbReference type="VEuPathDB" id="AmoebaDB:NF0124790"/>
<dbReference type="InterPro" id="IPR000866">
    <property type="entry name" value="AhpC/TSA"/>
</dbReference>
<organism evidence="3 4">
    <name type="scientific">Naegleria fowleri</name>
    <name type="common">Brain eating amoeba</name>
    <dbReference type="NCBI Taxonomy" id="5763"/>
    <lineage>
        <taxon>Eukaryota</taxon>
        <taxon>Discoba</taxon>
        <taxon>Heterolobosea</taxon>
        <taxon>Tetramitia</taxon>
        <taxon>Eutetramitia</taxon>
        <taxon>Vahlkampfiidae</taxon>
        <taxon>Naegleria</taxon>
    </lineage>
</organism>
<dbReference type="GeneID" id="68113531"/>
<sequence>MPRTKRCAMRGRAREQYEEKRKRKQMDQETKKEAEEEEMNNQQLEENSTTESSKKKRKTNQTATNSELKTEDDSEVLRVGEKAPDFEAPDQNNNRIKLSDIKKMVVLFFYPRDNTPDKDMNIVRIYASVKPEQHAKQVLQDLSEEEQSKE</sequence>
<dbReference type="Pfam" id="PF00578">
    <property type="entry name" value="AhpC-TSA"/>
    <property type="match status" value="1"/>
</dbReference>
<evidence type="ECO:0000259" key="2">
    <source>
        <dbReference type="Pfam" id="PF00578"/>
    </source>
</evidence>
<feature type="domain" description="Alkyl hydroperoxide reductase subunit C/ Thiol specific antioxidant" evidence="2">
    <location>
        <begin position="79"/>
        <end position="117"/>
    </location>
</feature>
<feature type="region of interest" description="Disordered" evidence="1">
    <location>
        <begin position="1"/>
        <end position="92"/>
    </location>
</feature>
<accession>A0A6A5BPI9</accession>
<feature type="compositionally biased region" description="Low complexity" evidence="1">
    <location>
        <begin position="40"/>
        <end position="51"/>
    </location>
</feature>
<gene>
    <name evidence="3" type="ORF">FDP41_006313</name>
</gene>
<dbReference type="GO" id="GO:0016491">
    <property type="term" value="F:oxidoreductase activity"/>
    <property type="evidence" value="ECO:0007669"/>
    <property type="project" value="InterPro"/>
</dbReference>
<evidence type="ECO:0000313" key="4">
    <source>
        <dbReference type="Proteomes" id="UP000444721"/>
    </source>
</evidence>
<dbReference type="AlphaFoldDB" id="A0A6A5BPI9"/>
<dbReference type="VEuPathDB" id="AmoebaDB:FDP41_006313"/>
<comment type="caution">
    <text evidence="3">The sequence shown here is derived from an EMBL/GenBank/DDBJ whole genome shotgun (WGS) entry which is preliminary data.</text>
</comment>
<dbReference type="Gene3D" id="3.40.30.10">
    <property type="entry name" value="Glutaredoxin"/>
    <property type="match status" value="1"/>
</dbReference>
<dbReference type="SUPFAM" id="SSF52833">
    <property type="entry name" value="Thioredoxin-like"/>
    <property type="match status" value="1"/>
</dbReference>
<feature type="compositionally biased region" description="Basic and acidic residues" evidence="1">
    <location>
        <begin position="12"/>
        <end position="34"/>
    </location>
</feature>
<evidence type="ECO:0000256" key="1">
    <source>
        <dbReference type="SAM" id="MobiDB-lite"/>
    </source>
</evidence>
<reference evidence="3 4" key="1">
    <citation type="journal article" date="2019" name="Sci. Rep.">
        <title>Nanopore sequencing improves the draft genome of the human pathogenic amoeba Naegleria fowleri.</title>
        <authorList>
            <person name="Liechti N."/>
            <person name="Schurch N."/>
            <person name="Bruggmann R."/>
            <person name="Wittwer M."/>
        </authorList>
    </citation>
    <scope>NUCLEOTIDE SEQUENCE [LARGE SCALE GENOMIC DNA]</scope>
    <source>
        <strain evidence="3 4">ATCC 30894</strain>
    </source>
</reference>
<dbReference type="EMBL" id="VFQX01000051">
    <property type="protein sequence ID" value="KAF0974839.1"/>
    <property type="molecule type" value="Genomic_DNA"/>
</dbReference>
<feature type="compositionally biased region" description="Basic residues" evidence="1">
    <location>
        <begin position="1"/>
        <end position="11"/>
    </location>
</feature>
<dbReference type="Proteomes" id="UP000444721">
    <property type="component" value="Unassembled WGS sequence"/>
</dbReference>
<protein>
    <recommendedName>
        <fullName evidence="2">Alkyl hydroperoxide reductase subunit C/ Thiol specific antioxidant domain-containing protein</fullName>
    </recommendedName>
</protein>